<dbReference type="Proteomes" id="UP000199546">
    <property type="component" value="Unassembled WGS sequence"/>
</dbReference>
<dbReference type="CDD" id="cd02440">
    <property type="entry name" value="AdoMet_MTases"/>
    <property type="match status" value="1"/>
</dbReference>
<name>A0A1I7D2U7_9ACTN</name>
<proteinExistence type="predicted"/>
<dbReference type="PANTHER" id="PTHR43861:SF1">
    <property type="entry name" value="TRANS-ACONITATE 2-METHYLTRANSFERASE"/>
    <property type="match status" value="1"/>
</dbReference>
<dbReference type="Gene3D" id="3.40.50.150">
    <property type="entry name" value="Vaccinia Virus protein VP39"/>
    <property type="match status" value="1"/>
</dbReference>
<feature type="domain" description="Methyltransferase" evidence="3">
    <location>
        <begin position="72"/>
        <end position="162"/>
    </location>
</feature>
<organism evidence="4 5">
    <name type="scientific">Geodermatophilus amargosae</name>
    <dbReference type="NCBI Taxonomy" id="1296565"/>
    <lineage>
        <taxon>Bacteria</taxon>
        <taxon>Bacillati</taxon>
        <taxon>Actinomycetota</taxon>
        <taxon>Actinomycetes</taxon>
        <taxon>Geodermatophilales</taxon>
        <taxon>Geodermatophilaceae</taxon>
        <taxon>Geodermatophilus</taxon>
    </lineage>
</organism>
<dbReference type="AlphaFoldDB" id="A0A1I7D2U7"/>
<dbReference type="SUPFAM" id="SSF53335">
    <property type="entry name" value="S-adenosyl-L-methionine-dependent methyltransferases"/>
    <property type="match status" value="1"/>
</dbReference>
<dbReference type="InterPro" id="IPR029063">
    <property type="entry name" value="SAM-dependent_MTases_sf"/>
</dbReference>
<dbReference type="EMBL" id="FPBA01000032">
    <property type="protein sequence ID" value="SFU05967.1"/>
    <property type="molecule type" value="Genomic_DNA"/>
</dbReference>
<dbReference type="PANTHER" id="PTHR43861">
    <property type="entry name" value="TRANS-ACONITATE 2-METHYLTRANSFERASE-RELATED"/>
    <property type="match status" value="1"/>
</dbReference>
<evidence type="ECO:0000259" key="3">
    <source>
        <dbReference type="Pfam" id="PF13649"/>
    </source>
</evidence>
<evidence type="ECO:0000256" key="1">
    <source>
        <dbReference type="ARBA" id="ARBA00022603"/>
    </source>
</evidence>
<evidence type="ECO:0000256" key="2">
    <source>
        <dbReference type="ARBA" id="ARBA00022679"/>
    </source>
</evidence>
<keyword evidence="1 4" id="KW-0489">Methyltransferase</keyword>
<dbReference type="InterPro" id="IPR041698">
    <property type="entry name" value="Methyltransf_25"/>
</dbReference>
<dbReference type="GO" id="GO:0032259">
    <property type="term" value="P:methylation"/>
    <property type="evidence" value="ECO:0007669"/>
    <property type="project" value="UniProtKB-KW"/>
</dbReference>
<keyword evidence="2 4" id="KW-0808">Transferase</keyword>
<sequence>MTRWSGVRPGHAYCPGVRRSIAPPADLDVVRASYDRVADRYVAMGAGRLDPHPWLRAALAAFAETVRGRGPVLDVGCGPGYVTAHLADLGVDVAGVDLSPQMVAQARRLHPELRFDVASATELALEDASLGGVLGWWSLFNLPRPVVPAVLQSFADALVPGGQVLVGTHVGEGDLVRTETYGGVPVAWTTHLWLPEQLAAVLTEAGLEPVSELRLPADVFGHPQVVLTARRPD</sequence>
<evidence type="ECO:0000313" key="4">
    <source>
        <dbReference type="EMBL" id="SFU05967.1"/>
    </source>
</evidence>
<gene>
    <name evidence="4" type="ORF">SAMN05660657_05227</name>
</gene>
<keyword evidence="5" id="KW-1185">Reference proteome</keyword>
<evidence type="ECO:0000313" key="5">
    <source>
        <dbReference type="Proteomes" id="UP000199546"/>
    </source>
</evidence>
<protein>
    <submittedName>
        <fullName evidence="4">Methyltransferase domain-containing protein</fullName>
    </submittedName>
</protein>
<accession>A0A1I7D2U7</accession>
<dbReference type="STRING" id="1296565.SAMN05660657_05227"/>
<dbReference type="GO" id="GO:0008168">
    <property type="term" value="F:methyltransferase activity"/>
    <property type="evidence" value="ECO:0007669"/>
    <property type="project" value="UniProtKB-KW"/>
</dbReference>
<reference evidence="5" key="1">
    <citation type="submission" date="2016-10" db="EMBL/GenBank/DDBJ databases">
        <authorList>
            <person name="Varghese N."/>
            <person name="Submissions S."/>
        </authorList>
    </citation>
    <scope>NUCLEOTIDE SEQUENCE [LARGE SCALE GENOMIC DNA]</scope>
    <source>
        <strain evidence="5">DSM 46136</strain>
    </source>
</reference>
<dbReference type="Pfam" id="PF13649">
    <property type="entry name" value="Methyltransf_25"/>
    <property type="match status" value="1"/>
</dbReference>